<accession>A0A560HJE8</accession>
<proteinExistence type="predicted"/>
<evidence type="ECO:0000313" key="1">
    <source>
        <dbReference type="EMBL" id="TWB46613.1"/>
    </source>
</evidence>
<evidence type="ECO:0000313" key="2">
    <source>
        <dbReference type="Proteomes" id="UP000318050"/>
    </source>
</evidence>
<reference evidence="1 2" key="1">
    <citation type="submission" date="2019-06" db="EMBL/GenBank/DDBJ databases">
        <title>Genomic Encyclopedia of Type Strains, Phase IV (KMG-V): Genome sequencing to study the core and pangenomes of soil and plant-associated prokaryotes.</title>
        <authorList>
            <person name="Whitman W."/>
        </authorList>
    </citation>
    <scope>NUCLEOTIDE SEQUENCE [LARGE SCALE GENOMIC DNA]</scope>
    <source>
        <strain evidence="1 2">BR 11140</strain>
    </source>
</reference>
<gene>
    <name evidence="1" type="ORF">FBZ92_1454</name>
</gene>
<dbReference type="Proteomes" id="UP000318050">
    <property type="component" value="Unassembled WGS sequence"/>
</dbReference>
<sequence length="38" mass="4195">MRRIVGYTEQIYFISAAESLISDSARSPTGSITIMDTI</sequence>
<dbReference type="EMBL" id="VITT01000045">
    <property type="protein sequence ID" value="TWB46613.1"/>
    <property type="molecule type" value="Genomic_DNA"/>
</dbReference>
<comment type="caution">
    <text evidence="1">The sequence shown here is derived from an EMBL/GenBank/DDBJ whole genome shotgun (WGS) entry which is preliminary data.</text>
</comment>
<name>A0A560HJE8_9PROT</name>
<protein>
    <submittedName>
        <fullName evidence="1">Uncharacterized protein</fullName>
    </submittedName>
</protein>
<organism evidence="1 2">
    <name type="scientific">Nitrospirillum amazonense</name>
    <dbReference type="NCBI Taxonomy" id="28077"/>
    <lineage>
        <taxon>Bacteria</taxon>
        <taxon>Pseudomonadati</taxon>
        <taxon>Pseudomonadota</taxon>
        <taxon>Alphaproteobacteria</taxon>
        <taxon>Rhodospirillales</taxon>
        <taxon>Azospirillaceae</taxon>
        <taxon>Nitrospirillum</taxon>
    </lineage>
</organism>
<dbReference type="AlphaFoldDB" id="A0A560HJE8"/>